<dbReference type="EMBL" id="BPLQ01009436">
    <property type="protein sequence ID" value="GIY43964.1"/>
    <property type="molecule type" value="Genomic_DNA"/>
</dbReference>
<reference evidence="1 2" key="1">
    <citation type="submission" date="2021-06" db="EMBL/GenBank/DDBJ databases">
        <title>Caerostris darwini draft genome.</title>
        <authorList>
            <person name="Kono N."/>
            <person name="Arakawa K."/>
        </authorList>
    </citation>
    <scope>NUCLEOTIDE SEQUENCE [LARGE SCALE GENOMIC DNA]</scope>
</reference>
<protein>
    <recommendedName>
        <fullName evidence="3">Ribosomal protein L2</fullName>
    </recommendedName>
</protein>
<gene>
    <name evidence="1" type="ORF">CDAR_422941</name>
</gene>
<accession>A0AAV4TE62</accession>
<proteinExistence type="predicted"/>
<name>A0AAV4TE62_9ARAC</name>
<dbReference type="AlphaFoldDB" id="A0AAV4TE62"/>
<sequence length="221" mass="24739">MRGGGGPISNSGREGRKCLCSRRRGNEVDYHKIRATPVAIISHWGATTSLEMVVVTVGGEGDLHKRRWSSWRNSDRVVRTNSVSFEIRKLLKRFVVFQPLRVGTDIRRGVRGGGGGSYLRTQVWGWGRVGVKRKGLRSRSRGNEVAYHKIRATPVTILSHWGHHVVSSGGGYSWRRGGSSQKALRYSDRVVRTNSLPFEIRKLPKRIVVFQPLRVGKGDTG</sequence>
<comment type="caution">
    <text evidence="1">The sequence shown here is derived from an EMBL/GenBank/DDBJ whole genome shotgun (WGS) entry which is preliminary data.</text>
</comment>
<evidence type="ECO:0000313" key="2">
    <source>
        <dbReference type="Proteomes" id="UP001054837"/>
    </source>
</evidence>
<evidence type="ECO:0008006" key="3">
    <source>
        <dbReference type="Google" id="ProtNLM"/>
    </source>
</evidence>
<dbReference type="Proteomes" id="UP001054837">
    <property type="component" value="Unassembled WGS sequence"/>
</dbReference>
<keyword evidence="2" id="KW-1185">Reference proteome</keyword>
<organism evidence="1 2">
    <name type="scientific">Caerostris darwini</name>
    <dbReference type="NCBI Taxonomy" id="1538125"/>
    <lineage>
        <taxon>Eukaryota</taxon>
        <taxon>Metazoa</taxon>
        <taxon>Ecdysozoa</taxon>
        <taxon>Arthropoda</taxon>
        <taxon>Chelicerata</taxon>
        <taxon>Arachnida</taxon>
        <taxon>Araneae</taxon>
        <taxon>Araneomorphae</taxon>
        <taxon>Entelegynae</taxon>
        <taxon>Araneoidea</taxon>
        <taxon>Araneidae</taxon>
        <taxon>Caerostris</taxon>
    </lineage>
</organism>
<evidence type="ECO:0000313" key="1">
    <source>
        <dbReference type="EMBL" id="GIY43964.1"/>
    </source>
</evidence>